<feature type="compositionally biased region" description="Polar residues" evidence="1">
    <location>
        <begin position="19"/>
        <end position="28"/>
    </location>
</feature>
<dbReference type="AlphaFoldDB" id="A0A318KCN0"/>
<evidence type="ECO:0000256" key="1">
    <source>
        <dbReference type="SAM" id="MobiDB-lite"/>
    </source>
</evidence>
<dbReference type="EMBL" id="QJKF01000020">
    <property type="protein sequence ID" value="PXX56317.1"/>
    <property type="molecule type" value="Genomic_DNA"/>
</dbReference>
<gene>
    <name evidence="2" type="ORF">DFR70_12058</name>
</gene>
<feature type="region of interest" description="Disordered" evidence="1">
    <location>
        <begin position="1"/>
        <end position="39"/>
    </location>
</feature>
<proteinExistence type="predicted"/>
<accession>A0A318KCN0</accession>
<keyword evidence="3" id="KW-1185">Reference proteome</keyword>
<reference evidence="2 3" key="1">
    <citation type="submission" date="2018-05" db="EMBL/GenBank/DDBJ databases">
        <title>Genomic Encyclopedia of Type Strains, Phase IV (KMG-IV): sequencing the most valuable type-strain genomes for metagenomic binning, comparative biology and taxonomic classification.</title>
        <authorList>
            <person name="Goeker M."/>
        </authorList>
    </citation>
    <scope>NUCLEOTIDE SEQUENCE [LARGE SCALE GENOMIC DNA]</scope>
    <source>
        <strain evidence="2 3">DSM 44704</strain>
    </source>
</reference>
<protein>
    <submittedName>
        <fullName evidence="2">Uncharacterized protein</fullName>
    </submittedName>
</protein>
<organism evidence="2 3">
    <name type="scientific">Nocardia tenerifensis</name>
    <dbReference type="NCBI Taxonomy" id="228006"/>
    <lineage>
        <taxon>Bacteria</taxon>
        <taxon>Bacillati</taxon>
        <taxon>Actinomycetota</taxon>
        <taxon>Actinomycetes</taxon>
        <taxon>Mycobacteriales</taxon>
        <taxon>Nocardiaceae</taxon>
        <taxon>Nocardia</taxon>
    </lineage>
</organism>
<evidence type="ECO:0000313" key="3">
    <source>
        <dbReference type="Proteomes" id="UP000247569"/>
    </source>
</evidence>
<evidence type="ECO:0000313" key="2">
    <source>
        <dbReference type="EMBL" id="PXX56317.1"/>
    </source>
</evidence>
<name>A0A318KCN0_9NOCA</name>
<dbReference type="Proteomes" id="UP000247569">
    <property type="component" value="Unassembled WGS sequence"/>
</dbReference>
<comment type="caution">
    <text evidence="2">The sequence shown here is derived from an EMBL/GenBank/DDBJ whole genome shotgun (WGS) entry which is preliminary data.</text>
</comment>
<sequence>MSSRRTSGILYHHEEDSMSDTTNPSMTDRGQDQVVWPEPSPLDSWWNSVMYVDSTSG</sequence>